<dbReference type="PANTHER" id="PTHR43297">
    <property type="entry name" value="OLIGOPEPTIDE TRANSPORT ATP-BINDING PROTEIN APPD"/>
    <property type="match status" value="1"/>
</dbReference>
<evidence type="ECO:0000256" key="5">
    <source>
        <dbReference type="ARBA" id="ARBA00022519"/>
    </source>
</evidence>
<dbReference type="EMBL" id="CP073721">
    <property type="protein sequence ID" value="UWZ39211.1"/>
    <property type="molecule type" value="Genomic_DNA"/>
</dbReference>
<keyword evidence="9" id="KW-0472">Membrane</keyword>
<keyword evidence="8" id="KW-1278">Translocase</keyword>
<feature type="domain" description="ABC transporter" evidence="10">
    <location>
        <begin position="7"/>
        <end position="256"/>
    </location>
</feature>
<proteinExistence type="inferred from homology"/>
<keyword evidence="12" id="KW-1185">Reference proteome</keyword>
<dbReference type="GO" id="GO:0005524">
    <property type="term" value="F:ATP binding"/>
    <property type="evidence" value="ECO:0007669"/>
    <property type="project" value="UniProtKB-KW"/>
</dbReference>
<reference evidence="11" key="1">
    <citation type="submission" date="2021-04" db="EMBL/GenBank/DDBJ databases">
        <title>Biosynthetic gene clusters of Dactylosporangioum roseum.</title>
        <authorList>
            <person name="Hartkoorn R.C."/>
            <person name="Beaudoing E."/>
            <person name="Hot D."/>
            <person name="Moureu S."/>
        </authorList>
    </citation>
    <scope>NUCLEOTIDE SEQUENCE</scope>
    <source>
        <strain evidence="11">NRRL B-16295</strain>
    </source>
</reference>
<keyword evidence="3" id="KW-0813">Transport</keyword>
<gene>
    <name evidence="11" type="ORF">Drose_13830</name>
</gene>
<protein>
    <submittedName>
        <fullName evidence="11">ABC transporter ATP-binding protein</fullName>
    </submittedName>
</protein>
<keyword evidence="5" id="KW-0997">Cell inner membrane</keyword>
<evidence type="ECO:0000259" key="10">
    <source>
        <dbReference type="PROSITE" id="PS50893"/>
    </source>
</evidence>
<comment type="similarity">
    <text evidence="2">Belongs to the ABC transporter superfamily.</text>
</comment>
<dbReference type="PROSITE" id="PS00211">
    <property type="entry name" value="ABC_TRANSPORTER_1"/>
    <property type="match status" value="1"/>
</dbReference>
<dbReference type="SMART" id="SM00382">
    <property type="entry name" value="AAA"/>
    <property type="match status" value="1"/>
</dbReference>
<keyword evidence="6" id="KW-0547">Nucleotide-binding</keyword>
<dbReference type="SUPFAM" id="SSF52540">
    <property type="entry name" value="P-loop containing nucleoside triphosphate hydrolases"/>
    <property type="match status" value="1"/>
</dbReference>
<evidence type="ECO:0000256" key="7">
    <source>
        <dbReference type="ARBA" id="ARBA00022840"/>
    </source>
</evidence>
<evidence type="ECO:0000256" key="4">
    <source>
        <dbReference type="ARBA" id="ARBA00022475"/>
    </source>
</evidence>
<dbReference type="PROSITE" id="PS50893">
    <property type="entry name" value="ABC_TRANSPORTER_2"/>
    <property type="match status" value="1"/>
</dbReference>
<dbReference type="Pfam" id="PF08352">
    <property type="entry name" value="oligo_HPY"/>
    <property type="match status" value="1"/>
</dbReference>
<evidence type="ECO:0000256" key="2">
    <source>
        <dbReference type="ARBA" id="ARBA00005417"/>
    </source>
</evidence>
<dbReference type="InterPro" id="IPR003439">
    <property type="entry name" value="ABC_transporter-like_ATP-bd"/>
</dbReference>
<organism evidence="11 12">
    <name type="scientific">Dactylosporangium roseum</name>
    <dbReference type="NCBI Taxonomy" id="47989"/>
    <lineage>
        <taxon>Bacteria</taxon>
        <taxon>Bacillati</taxon>
        <taxon>Actinomycetota</taxon>
        <taxon>Actinomycetes</taxon>
        <taxon>Micromonosporales</taxon>
        <taxon>Micromonosporaceae</taxon>
        <taxon>Dactylosporangium</taxon>
    </lineage>
</organism>
<dbReference type="Proteomes" id="UP001058271">
    <property type="component" value="Chromosome"/>
</dbReference>
<dbReference type="RefSeq" id="WP_260728612.1">
    <property type="nucleotide sequence ID" value="NZ_BAAABS010000015.1"/>
</dbReference>
<sequence>MTDEPLLRVEGLNVEITEARVRVVRGVGYTVDRGETLTIVGESGSGKSMSVLSLLGLLPASLRPNVSGSARFEGVELVGASESVLRRLRGRRIGVVFQDALASLDPVMRIGDQIGEAVSAHRTVTRRAAQTRSTELLERVGIAGPERVMRAYPHELSGGMRQRVLIAMALAGGPDLLIADEPTTALDATIQLQVVGLLRQLQQDLGTSLVLITHDLGLVAAMGDRTLVMYAGTGVEQGRTADLLTEPRHPYTHGLLASMLDPFRWPDRPPTPIVGAPPDLTGPLPACPFAPRCPRATSTCEQTPPPLVPAGREVGWWHRCHFPMLDGGPEPTPASPAPHHHQGAP</sequence>
<name>A0ABY5ZCB4_9ACTN</name>
<evidence type="ECO:0000256" key="9">
    <source>
        <dbReference type="ARBA" id="ARBA00023136"/>
    </source>
</evidence>
<evidence type="ECO:0000256" key="3">
    <source>
        <dbReference type="ARBA" id="ARBA00022448"/>
    </source>
</evidence>
<keyword evidence="4" id="KW-1003">Cell membrane</keyword>
<dbReference type="NCBIfam" id="TIGR01727">
    <property type="entry name" value="oligo_HPY"/>
    <property type="match status" value="1"/>
</dbReference>
<accession>A0ABY5ZCB4</accession>
<evidence type="ECO:0000256" key="1">
    <source>
        <dbReference type="ARBA" id="ARBA00004202"/>
    </source>
</evidence>
<dbReference type="InterPro" id="IPR003593">
    <property type="entry name" value="AAA+_ATPase"/>
</dbReference>
<dbReference type="PANTHER" id="PTHR43297:SF14">
    <property type="entry name" value="ATPASE AAA-TYPE CORE DOMAIN-CONTAINING PROTEIN"/>
    <property type="match status" value="1"/>
</dbReference>
<dbReference type="InterPro" id="IPR013563">
    <property type="entry name" value="Oligopep_ABC_C"/>
</dbReference>
<dbReference type="Gene3D" id="3.40.50.300">
    <property type="entry name" value="P-loop containing nucleotide triphosphate hydrolases"/>
    <property type="match status" value="1"/>
</dbReference>
<dbReference type="InterPro" id="IPR027417">
    <property type="entry name" value="P-loop_NTPase"/>
</dbReference>
<dbReference type="InterPro" id="IPR050388">
    <property type="entry name" value="ABC_Ni/Peptide_Import"/>
</dbReference>
<evidence type="ECO:0000256" key="8">
    <source>
        <dbReference type="ARBA" id="ARBA00022967"/>
    </source>
</evidence>
<dbReference type="InterPro" id="IPR017871">
    <property type="entry name" value="ABC_transporter-like_CS"/>
</dbReference>
<evidence type="ECO:0000313" key="12">
    <source>
        <dbReference type="Proteomes" id="UP001058271"/>
    </source>
</evidence>
<comment type="subcellular location">
    <subcellularLocation>
        <location evidence="1">Cell membrane</location>
        <topology evidence="1">Peripheral membrane protein</topology>
    </subcellularLocation>
</comment>
<keyword evidence="7 11" id="KW-0067">ATP-binding</keyword>
<dbReference type="CDD" id="cd03257">
    <property type="entry name" value="ABC_NikE_OppD_transporters"/>
    <property type="match status" value="1"/>
</dbReference>
<evidence type="ECO:0000256" key="6">
    <source>
        <dbReference type="ARBA" id="ARBA00022741"/>
    </source>
</evidence>
<dbReference type="Pfam" id="PF00005">
    <property type="entry name" value="ABC_tran"/>
    <property type="match status" value="1"/>
</dbReference>
<evidence type="ECO:0000313" key="11">
    <source>
        <dbReference type="EMBL" id="UWZ39211.1"/>
    </source>
</evidence>